<dbReference type="GO" id="GO:0018064">
    <property type="term" value="F:protein-L-histidine N-tele-methyltransferase activity"/>
    <property type="evidence" value="ECO:0007669"/>
    <property type="project" value="UniProtKB-EC"/>
</dbReference>
<keyword evidence="8" id="KW-0539">Nucleus</keyword>
<dbReference type="OrthoDB" id="1723750at2759"/>
<name>A0A8H3F8I9_9LECA</name>
<protein>
    <recommendedName>
        <fullName evidence="3">protein-histidine N-methyltransferase</fullName>
        <ecNumber evidence="3">2.1.1.85</ecNumber>
    </recommendedName>
</protein>
<keyword evidence="12" id="KW-1185">Reference proteome</keyword>
<dbReference type="EMBL" id="CAJPDQ010000016">
    <property type="protein sequence ID" value="CAF9920637.1"/>
    <property type="molecule type" value="Genomic_DNA"/>
</dbReference>
<evidence type="ECO:0000256" key="3">
    <source>
        <dbReference type="ARBA" id="ARBA00012533"/>
    </source>
</evidence>
<evidence type="ECO:0000256" key="7">
    <source>
        <dbReference type="ARBA" id="ARBA00022691"/>
    </source>
</evidence>
<dbReference type="EC" id="2.1.1.85" evidence="3"/>
<evidence type="ECO:0000256" key="5">
    <source>
        <dbReference type="ARBA" id="ARBA00022603"/>
    </source>
</evidence>
<dbReference type="GO" id="GO:0032259">
    <property type="term" value="P:methylation"/>
    <property type="evidence" value="ECO:0007669"/>
    <property type="project" value="UniProtKB-KW"/>
</dbReference>
<evidence type="ECO:0000313" key="11">
    <source>
        <dbReference type="EMBL" id="CAF9920637.1"/>
    </source>
</evidence>
<dbReference type="Gene3D" id="3.40.50.150">
    <property type="entry name" value="Vaccinia Virus protein VP39"/>
    <property type="match status" value="1"/>
</dbReference>
<dbReference type="PANTHER" id="PTHR14614:SF39">
    <property type="entry name" value="HISTIDINE PROTEIN METHYLTRANSFERASE 1 HOMOLOG"/>
    <property type="match status" value="1"/>
</dbReference>
<dbReference type="AlphaFoldDB" id="A0A8H3F8I9"/>
<comment type="caution">
    <text evidence="11">The sequence shown here is derived from an EMBL/GenBank/DDBJ whole genome shotgun (WGS) entry which is preliminary data.</text>
</comment>
<dbReference type="PANTHER" id="PTHR14614">
    <property type="entry name" value="HEPATOCELLULAR CARCINOMA-ASSOCIATED ANTIGEN"/>
    <property type="match status" value="1"/>
</dbReference>
<evidence type="ECO:0000256" key="10">
    <source>
        <dbReference type="SAM" id="MobiDB-lite"/>
    </source>
</evidence>
<dbReference type="InterPro" id="IPR029063">
    <property type="entry name" value="SAM-dependent_MTases_sf"/>
</dbReference>
<feature type="compositionally biased region" description="Acidic residues" evidence="10">
    <location>
        <begin position="11"/>
        <end position="22"/>
    </location>
</feature>
<evidence type="ECO:0000256" key="9">
    <source>
        <dbReference type="ARBA" id="ARBA00038126"/>
    </source>
</evidence>
<accession>A0A8H3F8I9</accession>
<keyword evidence="5" id="KW-0489">Methyltransferase</keyword>
<evidence type="ECO:0000256" key="6">
    <source>
        <dbReference type="ARBA" id="ARBA00022679"/>
    </source>
</evidence>
<sequence>MAFSFEFKSDDIDDDECQDEEMTNSCPLETSEHDQNLKPVRWHTLEDMLQTLPSQISYTFHSIPSDPPTQLPRRDLFDIRAQLLAELDMEDASSTTLADVLISDDIKPKLYEGGFKTWECSIDLARLILHRGRFPLLNTHVIELGCGTAVPSCTILYQLLLEHPPGTPRSASNPVRTLILADYNEHVLTHASIANLLLTFANFSSTNDADSSTMEAGYGNISISSKLVDAFRSWLDYNRIQIFGMSGPWNVHFEEMVNLQLQGRKLILASETIYQPESIEPFVKVLLGLMEGGQSTEQYCQALVAAKKVYFGVGGGIDEFLSYLTQAGGDADIVWESGEAGVGRAILLIKSSHERRIQH</sequence>
<dbReference type="GO" id="GO:0005634">
    <property type="term" value="C:nucleus"/>
    <property type="evidence" value="ECO:0007669"/>
    <property type="project" value="UniProtKB-SubCell"/>
</dbReference>
<dbReference type="Proteomes" id="UP000664169">
    <property type="component" value="Unassembled WGS sequence"/>
</dbReference>
<keyword evidence="6" id="KW-0808">Transferase</keyword>
<keyword evidence="7" id="KW-0949">S-adenosyl-L-methionine</keyword>
<evidence type="ECO:0000256" key="2">
    <source>
        <dbReference type="ARBA" id="ARBA00004496"/>
    </source>
</evidence>
<evidence type="ECO:0000256" key="4">
    <source>
        <dbReference type="ARBA" id="ARBA00022490"/>
    </source>
</evidence>
<dbReference type="InterPro" id="IPR019410">
    <property type="entry name" value="Methyltransf_16"/>
</dbReference>
<comment type="similarity">
    <text evidence="9">Belongs to the methyltransferase superfamily. METTL18 family.</text>
</comment>
<proteinExistence type="inferred from homology"/>
<reference evidence="11" key="1">
    <citation type="submission" date="2021-03" db="EMBL/GenBank/DDBJ databases">
        <authorList>
            <person name="Tagirdzhanova G."/>
        </authorList>
    </citation>
    <scope>NUCLEOTIDE SEQUENCE</scope>
</reference>
<organism evidence="11 12">
    <name type="scientific">Gomphillus americanus</name>
    <dbReference type="NCBI Taxonomy" id="1940652"/>
    <lineage>
        <taxon>Eukaryota</taxon>
        <taxon>Fungi</taxon>
        <taxon>Dikarya</taxon>
        <taxon>Ascomycota</taxon>
        <taxon>Pezizomycotina</taxon>
        <taxon>Lecanoromycetes</taxon>
        <taxon>OSLEUM clade</taxon>
        <taxon>Ostropomycetidae</taxon>
        <taxon>Ostropales</taxon>
        <taxon>Graphidaceae</taxon>
        <taxon>Gomphilloideae</taxon>
        <taxon>Gomphillus</taxon>
    </lineage>
</organism>
<comment type="subcellular location">
    <subcellularLocation>
        <location evidence="2">Cytoplasm</location>
    </subcellularLocation>
    <subcellularLocation>
        <location evidence="1">Nucleus</location>
    </subcellularLocation>
</comment>
<evidence type="ECO:0000256" key="8">
    <source>
        <dbReference type="ARBA" id="ARBA00023242"/>
    </source>
</evidence>
<gene>
    <name evidence="11" type="ORF">GOMPHAMPRED_002097</name>
</gene>
<evidence type="ECO:0000256" key="1">
    <source>
        <dbReference type="ARBA" id="ARBA00004123"/>
    </source>
</evidence>
<dbReference type="GO" id="GO:0005737">
    <property type="term" value="C:cytoplasm"/>
    <property type="evidence" value="ECO:0007669"/>
    <property type="project" value="UniProtKB-SubCell"/>
</dbReference>
<evidence type="ECO:0000313" key="12">
    <source>
        <dbReference type="Proteomes" id="UP000664169"/>
    </source>
</evidence>
<keyword evidence="4" id="KW-0963">Cytoplasm</keyword>
<feature type="region of interest" description="Disordered" evidence="10">
    <location>
        <begin position="1"/>
        <end position="33"/>
    </location>
</feature>